<dbReference type="PROSITE" id="PS51257">
    <property type="entry name" value="PROKAR_LIPOPROTEIN"/>
    <property type="match status" value="1"/>
</dbReference>
<reference evidence="1 2" key="1">
    <citation type="submission" date="2024-04" db="EMBL/GenBank/DDBJ databases">
        <title>whole genome sequencing of Lutimonas vermicola strain IMCC1616.</title>
        <authorList>
            <person name="Bae S.S."/>
        </authorList>
    </citation>
    <scope>NUCLEOTIDE SEQUENCE [LARGE SCALE GENOMIC DNA]</scope>
    <source>
        <strain evidence="1 2">IMCC1616</strain>
    </source>
</reference>
<dbReference type="Proteomes" id="UP001474120">
    <property type="component" value="Unassembled WGS sequence"/>
</dbReference>
<dbReference type="EMBL" id="JBCDNA010000001">
    <property type="protein sequence ID" value="MEL4455174.1"/>
    <property type="molecule type" value="Genomic_DNA"/>
</dbReference>
<keyword evidence="2" id="KW-1185">Reference proteome</keyword>
<comment type="caution">
    <text evidence="1">The sequence shown here is derived from an EMBL/GenBank/DDBJ whole genome shotgun (WGS) entry which is preliminary data.</text>
</comment>
<evidence type="ECO:0000313" key="2">
    <source>
        <dbReference type="Proteomes" id="UP001474120"/>
    </source>
</evidence>
<gene>
    <name evidence="1" type="ORF">AABB81_04655</name>
</gene>
<name>A0ABU9L0J5_9FLAO</name>
<organism evidence="1 2">
    <name type="scientific">Lutimonas vermicola</name>
    <dbReference type="NCBI Taxonomy" id="414288"/>
    <lineage>
        <taxon>Bacteria</taxon>
        <taxon>Pseudomonadati</taxon>
        <taxon>Bacteroidota</taxon>
        <taxon>Flavobacteriia</taxon>
        <taxon>Flavobacteriales</taxon>
        <taxon>Flavobacteriaceae</taxon>
        <taxon>Lutimonas</taxon>
    </lineage>
</organism>
<dbReference type="InterPro" id="IPR046144">
    <property type="entry name" value="DUF6146"/>
</dbReference>
<dbReference type="RefSeq" id="WP_342158958.1">
    <property type="nucleotide sequence ID" value="NZ_JBCDNA010000001.1"/>
</dbReference>
<accession>A0ABU9L0J5</accession>
<proteinExistence type="predicted"/>
<evidence type="ECO:0000313" key="1">
    <source>
        <dbReference type="EMBL" id="MEL4455174.1"/>
    </source>
</evidence>
<dbReference type="Pfam" id="PF19643">
    <property type="entry name" value="DUF6146"/>
    <property type="match status" value="1"/>
</dbReference>
<protein>
    <submittedName>
        <fullName evidence="1">DUF6146 family protein</fullName>
    </submittedName>
</protein>
<sequence length="137" mass="16662">MRIAVIVLFLIGSFLACESSKKSIEKSHISENTSELDTIKIENKELEYEIIIIENGFQSWLATQRSKDYYTQQTLESKNKFYVMEWNRRVMSPNRYHPDLYTMLIDYDHTVDYGMEVNYLLYMYFKFFQIKYRQRLM</sequence>